<organism evidence="1 2">
    <name type="scientific">Rhabditophanes sp. KR3021</name>
    <dbReference type="NCBI Taxonomy" id="114890"/>
    <lineage>
        <taxon>Eukaryota</taxon>
        <taxon>Metazoa</taxon>
        <taxon>Ecdysozoa</taxon>
        <taxon>Nematoda</taxon>
        <taxon>Chromadorea</taxon>
        <taxon>Rhabditida</taxon>
        <taxon>Tylenchina</taxon>
        <taxon>Panagrolaimomorpha</taxon>
        <taxon>Strongyloidoidea</taxon>
        <taxon>Alloionematidae</taxon>
        <taxon>Rhabditophanes</taxon>
    </lineage>
</organism>
<accession>A0AC35TJZ7</accession>
<evidence type="ECO:0000313" key="1">
    <source>
        <dbReference type="Proteomes" id="UP000095286"/>
    </source>
</evidence>
<reference evidence="2" key="1">
    <citation type="submission" date="2016-11" db="UniProtKB">
        <authorList>
            <consortium name="WormBaseParasite"/>
        </authorList>
    </citation>
    <scope>IDENTIFICATION</scope>
    <source>
        <strain evidence="2">KR3021</strain>
    </source>
</reference>
<proteinExistence type="predicted"/>
<name>A0AC35TJZ7_9BILA</name>
<evidence type="ECO:0000313" key="2">
    <source>
        <dbReference type="WBParaSite" id="RSKR_0000162600.1"/>
    </source>
</evidence>
<protein>
    <submittedName>
        <fullName evidence="2">Glutathione transferase</fullName>
    </submittedName>
</protein>
<dbReference type="WBParaSite" id="RSKR_0000162600.1">
    <property type="protein sequence ID" value="RSKR_0000162600.1"/>
    <property type="gene ID" value="RSKR_0000162600"/>
</dbReference>
<sequence length="205" mass="23674">MTVHYKLIYWNCHGRGEITRLIFNYAGEKFEEHTITDADWPGTLKAAMPYGQLPVLEIDGVQLAQGRAIERFLARRFNLVGKTDIEAAHIDMIICGIDDTRQHFAKLFNEEDILKSADEVKEILDKHVHSFLALHDKFVAKNGHNHFVGRHTTLADLAVFQILYFLTHVDHSILSHYPHLSKFFHHTSKNSRLAKYLESRPQSPF</sequence>
<dbReference type="Proteomes" id="UP000095286">
    <property type="component" value="Unplaced"/>
</dbReference>